<sequence length="140" mass="15501">MTAPGLTNIHHYSPTVSDVETSAAWYERVLGMSRVPAPFPHWGDEEGGYAVVLLHPAGFLIGLHHHHARLEGGFDERKTGLDHVAFGVASRADLDTWATWLDTCGVAHDGVQDAKDPMPYSTLVFRDPDNIQLELFHMET</sequence>
<gene>
    <name evidence="2" type="ORF">WCD58_32315</name>
</gene>
<dbReference type="Pfam" id="PF00903">
    <property type="entry name" value="Glyoxalase"/>
    <property type="match status" value="1"/>
</dbReference>
<evidence type="ECO:0000259" key="1">
    <source>
        <dbReference type="PROSITE" id="PS51819"/>
    </source>
</evidence>
<dbReference type="InterPro" id="IPR004360">
    <property type="entry name" value="Glyas_Fos-R_dOase_dom"/>
</dbReference>
<evidence type="ECO:0000313" key="3">
    <source>
        <dbReference type="Proteomes" id="UP001369736"/>
    </source>
</evidence>
<proteinExistence type="predicted"/>
<comment type="caution">
    <text evidence="2">The sequence shown here is derived from an EMBL/GenBank/DDBJ whole genome shotgun (WGS) entry which is preliminary data.</text>
</comment>
<dbReference type="Proteomes" id="UP001369736">
    <property type="component" value="Unassembled WGS sequence"/>
</dbReference>
<accession>A0ABU8MF00</accession>
<dbReference type="RefSeq" id="WP_337707286.1">
    <property type="nucleotide sequence ID" value="NZ_JBBEGM010000023.1"/>
</dbReference>
<name>A0ABU8MF00_9PSEU</name>
<dbReference type="EMBL" id="JBBEGM010000023">
    <property type="protein sequence ID" value="MEJ2865879.1"/>
    <property type="molecule type" value="Genomic_DNA"/>
</dbReference>
<evidence type="ECO:0000313" key="2">
    <source>
        <dbReference type="EMBL" id="MEJ2865879.1"/>
    </source>
</evidence>
<feature type="domain" description="VOC" evidence="1">
    <location>
        <begin position="8"/>
        <end position="138"/>
    </location>
</feature>
<dbReference type="InterPro" id="IPR037523">
    <property type="entry name" value="VOC_core"/>
</dbReference>
<protein>
    <submittedName>
        <fullName evidence="2">VOC family protein</fullName>
    </submittedName>
</protein>
<keyword evidence="3" id="KW-1185">Reference proteome</keyword>
<dbReference type="SUPFAM" id="SSF54593">
    <property type="entry name" value="Glyoxalase/Bleomycin resistance protein/Dihydroxybiphenyl dioxygenase"/>
    <property type="match status" value="1"/>
</dbReference>
<dbReference type="InterPro" id="IPR029068">
    <property type="entry name" value="Glyas_Bleomycin-R_OHBP_Dase"/>
</dbReference>
<dbReference type="PROSITE" id="PS51819">
    <property type="entry name" value="VOC"/>
    <property type="match status" value="1"/>
</dbReference>
<organism evidence="2 3">
    <name type="scientific">Actinomycetospora flava</name>
    <dbReference type="NCBI Taxonomy" id="3129232"/>
    <lineage>
        <taxon>Bacteria</taxon>
        <taxon>Bacillati</taxon>
        <taxon>Actinomycetota</taxon>
        <taxon>Actinomycetes</taxon>
        <taxon>Pseudonocardiales</taxon>
        <taxon>Pseudonocardiaceae</taxon>
        <taxon>Actinomycetospora</taxon>
    </lineage>
</organism>
<reference evidence="2 3" key="1">
    <citation type="submission" date="2024-03" db="EMBL/GenBank/DDBJ databases">
        <title>Actinomycetospora sp. OC33-EN07, a novel actinomycete isolated from wild orchid (Aerides multiflora).</title>
        <authorList>
            <person name="Suriyachadkun C."/>
        </authorList>
    </citation>
    <scope>NUCLEOTIDE SEQUENCE [LARGE SCALE GENOMIC DNA]</scope>
    <source>
        <strain evidence="2 3">OC33-EN07</strain>
    </source>
</reference>
<dbReference type="Gene3D" id="3.10.180.10">
    <property type="entry name" value="2,3-Dihydroxybiphenyl 1,2-Dioxygenase, domain 1"/>
    <property type="match status" value="1"/>
</dbReference>